<evidence type="ECO:0000259" key="1">
    <source>
        <dbReference type="Pfam" id="PF14033"/>
    </source>
</evidence>
<dbReference type="EMBL" id="MBFT01000204">
    <property type="protein sequence ID" value="PVU95115.1"/>
    <property type="molecule type" value="Genomic_DNA"/>
</dbReference>
<keyword evidence="3" id="KW-1185">Reference proteome</keyword>
<dbReference type="SUPFAM" id="SSF53474">
    <property type="entry name" value="alpha/beta-Hydrolases"/>
    <property type="match status" value="1"/>
</dbReference>
<protein>
    <recommendedName>
        <fullName evidence="1">DUF4246 domain-containing protein</fullName>
    </recommendedName>
</protein>
<dbReference type="PANTHER" id="PTHR33119">
    <property type="entry name" value="IFI3P"/>
    <property type="match status" value="1"/>
</dbReference>
<comment type="caution">
    <text evidence="2">The sequence shown here is derived from an EMBL/GenBank/DDBJ whole genome shotgun (WGS) entry which is preliminary data.</text>
</comment>
<reference evidence="2 3" key="1">
    <citation type="journal article" date="2018" name="MBio">
        <title>Comparative Genomics Reveals the Core Gene Toolbox for the Fungus-Insect Symbiosis.</title>
        <authorList>
            <person name="Wang Y."/>
            <person name="Stata M."/>
            <person name="Wang W."/>
            <person name="Stajich J.E."/>
            <person name="White M.M."/>
            <person name="Moncalvo J.M."/>
        </authorList>
    </citation>
    <scope>NUCLEOTIDE SEQUENCE [LARGE SCALE GENOMIC DNA]</scope>
    <source>
        <strain evidence="2 3">AUS-77-4</strain>
    </source>
</reference>
<organism evidence="2 3">
    <name type="scientific">Furculomyces boomerangus</name>
    <dbReference type="NCBI Taxonomy" id="61424"/>
    <lineage>
        <taxon>Eukaryota</taxon>
        <taxon>Fungi</taxon>
        <taxon>Fungi incertae sedis</taxon>
        <taxon>Zoopagomycota</taxon>
        <taxon>Kickxellomycotina</taxon>
        <taxon>Harpellomycetes</taxon>
        <taxon>Harpellales</taxon>
        <taxon>Harpellaceae</taxon>
        <taxon>Furculomyces</taxon>
    </lineage>
</organism>
<gene>
    <name evidence="2" type="ORF">BB559_002831</name>
</gene>
<evidence type="ECO:0000313" key="3">
    <source>
        <dbReference type="Proteomes" id="UP000245699"/>
    </source>
</evidence>
<dbReference type="AlphaFoldDB" id="A0A2T9YRZ5"/>
<dbReference type="InterPro" id="IPR025340">
    <property type="entry name" value="DUF4246"/>
</dbReference>
<dbReference type="STRING" id="61424.A0A2T9YRZ5"/>
<dbReference type="PANTHER" id="PTHR33119:SF1">
    <property type="entry name" value="FE2OG DIOXYGENASE DOMAIN-CONTAINING PROTEIN"/>
    <property type="match status" value="1"/>
</dbReference>
<feature type="domain" description="DUF4246" evidence="1">
    <location>
        <begin position="278"/>
        <end position="377"/>
    </location>
</feature>
<accession>A0A2T9YRZ5</accession>
<proteinExistence type="predicted"/>
<name>A0A2T9YRZ5_9FUNG</name>
<dbReference type="Proteomes" id="UP000245699">
    <property type="component" value="Unassembled WGS sequence"/>
</dbReference>
<dbReference type="InterPro" id="IPR049192">
    <property type="entry name" value="DUF4246_C"/>
</dbReference>
<sequence>MPDFLRNDQSIHQLIGQQEKLMEIFYKGGTYEAIKDDVKATKNHIKNVEGFDNVFIVGFYWGGEKDIATPAHNSFYKASALVHSSLLEPNDFKNVECPAILLSSKLEIDFNKDFAVTFAKTFGNLCYQQQFDDMEHGWCASRSDWSNILIASRANEAFSIIRFLGIRGYHSKEINKKILQIGFYWGGEKDIATPAHNSFYKASALVHSSLLEPNDFKNVECPAILLSSKLEIDFNKDFAVTFAKTFGNLCYQQQFDDMEHGWCASRSDWSNILIASRANEAQSIREPDYQQNDNKGVKEIYNLEDEEPLNQRLGEIKTLKNRLISFPNIYQHQVQNFELQNKTKPGYRKLLCFFLINPNKRIYSTAHIPPQQLSWFEIELMKNKNKLSELPGLITDEISKTLGWPISLEETKKHREELMEERKF</sequence>
<dbReference type="Pfam" id="PF14033">
    <property type="entry name" value="DUF4246"/>
    <property type="match status" value="1"/>
</dbReference>
<dbReference type="InterPro" id="IPR029058">
    <property type="entry name" value="AB_hydrolase_fold"/>
</dbReference>
<dbReference type="OrthoDB" id="415532at2759"/>
<evidence type="ECO:0000313" key="2">
    <source>
        <dbReference type="EMBL" id="PVU95115.1"/>
    </source>
</evidence>